<protein>
    <submittedName>
        <fullName evidence="2">SDR family oxidoreductase</fullName>
    </submittedName>
</protein>
<dbReference type="RefSeq" id="WP_322420791.1">
    <property type="nucleotide sequence ID" value="NZ_JAXQNN010000002.1"/>
</dbReference>
<sequence length="239" mass="26291">MGKTALVLGSSGGIGFEVCKKLILSGHTVIAQYQSNSQKVQDLYEYTERRDQLIPLQMDLTNSQQVDQVTSSLIQPDIFIHAGGHHYEGLFEETPDEEMEKLWKVHLYQPGRMLRRLIPGMRRKQGASIVFVTSIWGETGASYEVMYSAVKGAQISFVKALGKELAPNGIRVNAVAPGAVSTAMTAHYDEDVKAGIEDEIPAGRFARPEEIADAVVFLTGEQSTYIHAQVLSVNGGWYS</sequence>
<dbReference type="InterPro" id="IPR036291">
    <property type="entry name" value="NAD(P)-bd_dom_sf"/>
</dbReference>
<dbReference type="InterPro" id="IPR002347">
    <property type="entry name" value="SDR_fam"/>
</dbReference>
<name>A0ABU5KKJ5_9BACL</name>
<dbReference type="PANTHER" id="PTHR42879:SF2">
    <property type="entry name" value="3-OXOACYL-[ACYL-CARRIER-PROTEIN] REDUCTASE FABG"/>
    <property type="match status" value="1"/>
</dbReference>
<evidence type="ECO:0000313" key="3">
    <source>
        <dbReference type="Proteomes" id="UP001292084"/>
    </source>
</evidence>
<dbReference type="NCBIfam" id="NF047420">
    <property type="entry name" value="EF_P_mod_YmfI"/>
    <property type="match status" value="1"/>
</dbReference>
<dbReference type="PRINTS" id="PR00081">
    <property type="entry name" value="GDHRDH"/>
</dbReference>
<comment type="caution">
    <text evidence="2">The sequence shown here is derived from an EMBL/GenBank/DDBJ whole genome shotgun (WGS) entry which is preliminary data.</text>
</comment>
<organism evidence="2 3">
    <name type="scientific">Jeotgalibacillus haloalkalitolerans</name>
    <dbReference type="NCBI Taxonomy" id="3104292"/>
    <lineage>
        <taxon>Bacteria</taxon>
        <taxon>Bacillati</taxon>
        <taxon>Bacillota</taxon>
        <taxon>Bacilli</taxon>
        <taxon>Bacillales</taxon>
        <taxon>Caryophanaceae</taxon>
        <taxon>Jeotgalibacillus</taxon>
    </lineage>
</organism>
<dbReference type="SUPFAM" id="SSF51735">
    <property type="entry name" value="NAD(P)-binding Rossmann-fold domains"/>
    <property type="match status" value="1"/>
</dbReference>
<dbReference type="Proteomes" id="UP001292084">
    <property type="component" value="Unassembled WGS sequence"/>
</dbReference>
<gene>
    <name evidence="2" type="ORF">UFB30_06075</name>
</gene>
<comment type="similarity">
    <text evidence="1">Belongs to the short-chain dehydrogenases/reductases (SDR) family.</text>
</comment>
<evidence type="ECO:0000313" key="2">
    <source>
        <dbReference type="EMBL" id="MDZ5711785.1"/>
    </source>
</evidence>
<proteinExistence type="inferred from homology"/>
<dbReference type="Gene3D" id="3.40.50.720">
    <property type="entry name" value="NAD(P)-binding Rossmann-like Domain"/>
    <property type="match status" value="1"/>
</dbReference>
<keyword evidence="3" id="KW-1185">Reference proteome</keyword>
<dbReference type="Pfam" id="PF13561">
    <property type="entry name" value="adh_short_C2"/>
    <property type="match status" value="1"/>
</dbReference>
<dbReference type="InterPro" id="IPR050259">
    <property type="entry name" value="SDR"/>
</dbReference>
<dbReference type="PANTHER" id="PTHR42879">
    <property type="entry name" value="3-OXOACYL-(ACYL-CARRIER-PROTEIN) REDUCTASE"/>
    <property type="match status" value="1"/>
</dbReference>
<dbReference type="EMBL" id="JAXQNN010000002">
    <property type="protein sequence ID" value="MDZ5711785.1"/>
    <property type="molecule type" value="Genomic_DNA"/>
</dbReference>
<accession>A0ABU5KKJ5</accession>
<reference evidence="2 3" key="1">
    <citation type="submission" date="2023-12" db="EMBL/GenBank/DDBJ databases">
        <title>Jeotgalibacillus haloalkaliphilus sp. nov., a novel salt-tolerant bacteria, isolated from the estuary of the Fenhe River into the Yellow River.</title>
        <authorList>
            <person name="Li Y."/>
        </authorList>
    </citation>
    <scope>NUCLEOTIDE SEQUENCE [LARGE SCALE GENOMIC DNA]</scope>
    <source>
        <strain evidence="2 3">HH7-29</strain>
    </source>
</reference>
<evidence type="ECO:0000256" key="1">
    <source>
        <dbReference type="ARBA" id="ARBA00006484"/>
    </source>
</evidence>